<evidence type="ECO:0008006" key="3">
    <source>
        <dbReference type="Google" id="ProtNLM"/>
    </source>
</evidence>
<organism evidence="1 2">
    <name type="scientific">Daphnia magna</name>
    <dbReference type="NCBI Taxonomy" id="35525"/>
    <lineage>
        <taxon>Eukaryota</taxon>
        <taxon>Metazoa</taxon>
        <taxon>Ecdysozoa</taxon>
        <taxon>Arthropoda</taxon>
        <taxon>Crustacea</taxon>
        <taxon>Branchiopoda</taxon>
        <taxon>Diplostraca</taxon>
        <taxon>Cladocera</taxon>
        <taxon>Anomopoda</taxon>
        <taxon>Daphniidae</taxon>
        <taxon>Daphnia</taxon>
    </lineage>
</organism>
<evidence type="ECO:0000313" key="2">
    <source>
        <dbReference type="Proteomes" id="UP001234178"/>
    </source>
</evidence>
<reference evidence="1 2" key="1">
    <citation type="journal article" date="2023" name="Nucleic Acids Res.">
        <title>The hologenome of Daphnia magna reveals possible DNA methylation and microbiome-mediated evolution of the host genome.</title>
        <authorList>
            <person name="Chaturvedi A."/>
            <person name="Li X."/>
            <person name="Dhandapani V."/>
            <person name="Marshall H."/>
            <person name="Kissane S."/>
            <person name="Cuenca-Cambronero M."/>
            <person name="Asole G."/>
            <person name="Calvet F."/>
            <person name="Ruiz-Romero M."/>
            <person name="Marangio P."/>
            <person name="Guigo R."/>
            <person name="Rago D."/>
            <person name="Mirbahai L."/>
            <person name="Eastwood N."/>
            <person name="Colbourne J.K."/>
            <person name="Zhou J."/>
            <person name="Mallon E."/>
            <person name="Orsini L."/>
        </authorList>
    </citation>
    <scope>NUCLEOTIDE SEQUENCE [LARGE SCALE GENOMIC DNA]</scope>
    <source>
        <strain evidence="1">LRV0_1</strain>
    </source>
</reference>
<dbReference type="EMBL" id="JAOYFB010000001">
    <property type="protein sequence ID" value="KAK4002713.1"/>
    <property type="molecule type" value="Genomic_DNA"/>
</dbReference>
<accession>A0ABQ9YQ15</accession>
<evidence type="ECO:0000313" key="1">
    <source>
        <dbReference type="EMBL" id="KAK4002713.1"/>
    </source>
</evidence>
<dbReference type="Proteomes" id="UP001234178">
    <property type="component" value="Unassembled WGS sequence"/>
</dbReference>
<protein>
    <recommendedName>
        <fullName evidence="3">Secreted protein</fullName>
    </recommendedName>
</protein>
<comment type="caution">
    <text evidence="1">The sequence shown here is derived from an EMBL/GenBank/DDBJ whole genome shotgun (WGS) entry which is preliminary data.</text>
</comment>
<gene>
    <name evidence="1" type="ORF">OUZ56_004520</name>
</gene>
<keyword evidence="2" id="KW-1185">Reference proteome</keyword>
<proteinExistence type="predicted"/>
<sequence>MAVVYYSGGAILLCLCVCVCVRVVFCIRAVKLTDWLLLKVTNWPAGLGGRGSMRFIFAEHLCYTLHLYSTSSPVTSSDIRLIVQLLADPISWIITGKALSQTDTETRTKSAANW</sequence>
<name>A0ABQ9YQ15_9CRUS</name>